<sequence length="162" mass="18364">MRLCQVRRECANTVFSGLTMKNGDFSNCHHCSNMSKNSWLFFVSQQSADVSQNSSSHIPTSFFGSVSLSSSDCTQIHILASYLLGMLRGHGGRLKESAFESEGHRLQPRFYQRSIFCFGLVFIKSVDVKRPPSGVVGICKTRLRCRSRCLSMIWNYYNFVPK</sequence>
<keyword evidence="2" id="KW-1185">Reference proteome</keyword>
<dbReference type="AlphaFoldDB" id="A0A4Y2FN99"/>
<accession>A0A4Y2FN99</accession>
<gene>
    <name evidence="1" type="ORF">AVEN_221756_1</name>
</gene>
<dbReference type="EMBL" id="BGPR01001001">
    <property type="protein sequence ID" value="GBM42643.1"/>
    <property type="molecule type" value="Genomic_DNA"/>
</dbReference>
<reference evidence="1 2" key="1">
    <citation type="journal article" date="2019" name="Sci. Rep.">
        <title>Orb-weaving spider Araneus ventricosus genome elucidates the spidroin gene catalogue.</title>
        <authorList>
            <person name="Kono N."/>
            <person name="Nakamura H."/>
            <person name="Ohtoshi R."/>
            <person name="Moran D.A.P."/>
            <person name="Shinohara A."/>
            <person name="Yoshida Y."/>
            <person name="Fujiwara M."/>
            <person name="Mori M."/>
            <person name="Tomita M."/>
            <person name="Arakawa K."/>
        </authorList>
    </citation>
    <scope>NUCLEOTIDE SEQUENCE [LARGE SCALE GENOMIC DNA]</scope>
</reference>
<dbReference type="Proteomes" id="UP000499080">
    <property type="component" value="Unassembled WGS sequence"/>
</dbReference>
<name>A0A4Y2FN99_ARAVE</name>
<evidence type="ECO:0000313" key="2">
    <source>
        <dbReference type="Proteomes" id="UP000499080"/>
    </source>
</evidence>
<protein>
    <submittedName>
        <fullName evidence="1">Uncharacterized protein</fullName>
    </submittedName>
</protein>
<organism evidence="1 2">
    <name type="scientific">Araneus ventricosus</name>
    <name type="common">Orbweaver spider</name>
    <name type="synonym">Epeira ventricosa</name>
    <dbReference type="NCBI Taxonomy" id="182803"/>
    <lineage>
        <taxon>Eukaryota</taxon>
        <taxon>Metazoa</taxon>
        <taxon>Ecdysozoa</taxon>
        <taxon>Arthropoda</taxon>
        <taxon>Chelicerata</taxon>
        <taxon>Arachnida</taxon>
        <taxon>Araneae</taxon>
        <taxon>Araneomorphae</taxon>
        <taxon>Entelegynae</taxon>
        <taxon>Araneoidea</taxon>
        <taxon>Araneidae</taxon>
        <taxon>Araneus</taxon>
    </lineage>
</organism>
<comment type="caution">
    <text evidence="1">The sequence shown here is derived from an EMBL/GenBank/DDBJ whole genome shotgun (WGS) entry which is preliminary data.</text>
</comment>
<evidence type="ECO:0000313" key="1">
    <source>
        <dbReference type="EMBL" id="GBM42643.1"/>
    </source>
</evidence>
<proteinExistence type="predicted"/>